<dbReference type="InterPro" id="IPR002881">
    <property type="entry name" value="DUF58"/>
</dbReference>
<sequence>MTGPATGPTTGRPTAEILYLPRWRPHGSRVGAHRGRDAGGLGTYRDQVSFLSLPDARRIDMRATLRDPFEGVHVRRFEARTAVEIWALVDLSGSMRYRGAADRMMLARDLCTGLAASATRIGDGFGVIGCDAAIRADLYLPATRRRGPALATADRLTRVPRRGSSAAGMLDAARQLTGRPKLVFVISDFRWPETLVGTVFGALALHDTVPVLLADSAEDAGLPAWGLVELDDLEGGGRRLVFLRPSLRRRWLDRERERREELRVAALAAGARTPFVLADRFDADALSRHLLAT</sequence>
<evidence type="ECO:0000259" key="1">
    <source>
        <dbReference type="Pfam" id="PF01882"/>
    </source>
</evidence>
<reference evidence="2 3" key="2">
    <citation type="journal article" date="2013" name="Genome Announc.">
        <title>Draft Genome Sequence of Methylobacterium mesophilicum Strain SR1.6/6, Isolated from Citrus sinensis.</title>
        <authorList>
            <person name="Marinho Almeida D."/>
            <person name="Dini-Andreote F."/>
            <person name="Camargo Neves A.A."/>
            <person name="Juca Ramos R.T."/>
            <person name="Andreote F.D."/>
            <person name="Carneiro A.R."/>
            <person name="Oliveira de Souza Lima A."/>
            <person name="Caracciolo Gomes de Sa P.H."/>
            <person name="Ribeiro Barbosa M.S."/>
            <person name="Araujo W.L."/>
            <person name="Silva A."/>
        </authorList>
    </citation>
    <scope>NUCLEOTIDE SEQUENCE [LARGE SCALE GENOMIC DNA]</scope>
    <source>
        <strain evidence="2 3">SR1.6/6</strain>
    </source>
</reference>
<dbReference type="PANTHER" id="PTHR33608:SF6">
    <property type="entry name" value="BLL2464 PROTEIN"/>
    <property type="match status" value="1"/>
</dbReference>
<gene>
    <name evidence="2" type="ORF">MMSR116_00905</name>
</gene>
<evidence type="ECO:0000313" key="3">
    <source>
        <dbReference type="Proteomes" id="UP000012488"/>
    </source>
</evidence>
<dbReference type="Pfam" id="PF01882">
    <property type="entry name" value="DUF58"/>
    <property type="match status" value="1"/>
</dbReference>
<dbReference type="AlphaFoldDB" id="A0A6B9FTD3"/>
<name>A0A6B9FTD3_9HYPH</name>
<dbReference type="SUPFAM" id="SSF53300">
    <property type="entry name" value="vWA-like"/>
    <property type="match status" value="1"/>
</dbReference>
<reference evidence="2 3" key="1">
    <citation type="journal article" date="2012" name="Genet. Mol. Biol.">
        <title>Analysis of 16S rRNA and mxaF genes revealing insights into Methylobacterium niche-specific plant association.</title>
        <authorList>
            <person name="Dourado M.N."/>
            <person name="Andreote F.D."/>
            <person name="Dini-Andreote F."/>
            <person name="Conti R."/>
            <person name="Araujo J.M."/>
            <person name="Araujo W.L."/>
        </authorList>
    </citation>
    <scope>NUCLEOTIDE SEQUENCE [LARGE SCALE GENOMIC DNA]</scope>
    <source>
        <strain evidence="2 3">SR1.6/6</strain>
    </source>
</reference>
<dbReference type="InterPro" id="IPR036465">
    <property type="entry name" value="vWFA_dom_sf"/>
</dbReference>
<protein>
    <submittedName>
        <fullName evidence="2">MxaS protein</fullName>
    </submittedName>
</protein>
<organism evidence="2 3">
    <name type="scientific">Methylobacterium mesophilicum SR1.6/6</name>
    <dbReference type="NCBI Taxonomy" id="908290"/>
    <lineage>
        <taxon>Bacteria</taxon>
        <taxon>Pseudomonadati</taxon>
        <taxon>Pseudomonadota</taxon>
        <taxon>Alphaproteobacteria</taxon>
        <taxon>Hyphomicrobiales</taxon>
        <taxon>Methylobacteriaceae</taxon>
        <taxon>Methylobacterium</taxon>
    </lineage>
</organism>
<evidence type="ECO:0000313" key="2">
    <source>
        <dbReference type="EMBL" id="QGY05963.1"/>
    </source>
</evidence>
<accession>A0A6B9FTD3</accession>
<dbReference type="OrthoDB" id="7779014at2"/>
<dbReference type="EMBL" id="CP043538">
    <property type="protein sequence ID" value="QGY05963.1"/>
    <property type="molecule type" value="Genomic_DNA"/>
</dbReference>
<dbReference type="KEGG" id="mmes:MMSR116_00905"/>
<dbReference type="RefSeq" id="WP_039894655.1">
    <property type="nucleotide sequence ID" value="NZ_CP043538.1"/>
</dbReference>
<dbReference type="Proteomes" id="UP000012488">
    <property type="component" value="Chromosome"/>
</dbReference>
<dbReference type="Gene3D" id="3.40.50.410">
    <property type="entry name" value="von Willebrand factor, type A domain"/>
    <property type="match status" value="1"/>
</dbReference>
<dbReference type="PANTHER" id="PTHR33608">
    <property type="entry name" value="BLL2464 PROTEIN"/>
    <property type="match status" value="1"/>
</dbReference>
<feature type="domain" description="DUF58" evidence="1">
    <location>
        <begin position="55"/>
        <end position="260"/>
    </location>
</feature>
<proteinExistence type="predicted"/>